<evidence type="ECO:0000256" key="5">
    <source>
        <dbReference type="ARBA" id="ARBA00023235"/>
    </source>
</evidence>
<dbReference type="GO" id="GO:0005524">
    <property type="term" value="F:ATP binding"/>
    <property type="evidence" value="ECO:0007669"/>
    <property type="project" value="UniProtKB-KW"/>
</dbReference>
<evidence type="ECO:0000259" key="10">
    <source>
        <dbReference type="PROSITE" id="PS51192"/>
    </source>
</evidence>
<dbReference type="GO" id="GO:0005694">
    <property type="term" value="C:chromosome"/>
    <property type="evidence" value="ECO:0007669"/>
    <property type="project" value="TreeGrafter"/>
</dbReference>
<dbReference type="Pfam" id="PF00270">
    <property type="entry name" value="DEAD"/>
    <property type="match status" value="1"/>
</dbReference>
<evidence type="ECO:0000259" key="11">
    <source>
        <dbReference type="PROSITE" id="PS51194"/>
    </source>
</evidence>
<keyword evidence="2" id="KW-0547">Nucleotide-binding</keyword>
<evidence type="ECO:0000256" key="8">
    <source>
        <dbReference type="ARBA" id="ARBA00034808"/>
    </source>
</evidence>
<dbReference type="EC" id="5.6.2.4" evidence="8"/>
<dbReference type="GO" id="GO:0000724">
    <property type="term" value="P:double-strand break repair via homologous recombination"/>
    <property type="evidence" value="ECO:0007669"/>
    <property type="project" value="TreeGrafter"/>
</dbReference>
<dbReference type="Gene3D" id="3.40.50.300">
    <property type="entry name" value="P-loop containing nucleotide triphosphate hydrolases"/>
    <property type="match status" value="2"/>
</dbReference>
<dbReference type="GO" id="GO:0043138">
    <property type="term" value="F:3'-5' DNA helicase activity"/>
    <property type="evidence" value="ECO:0007669"/>
    <property type="project" value="UniProtKB-EC"/>
</dbReference>
<feature type="domain" description="Helicase ATP-binding" evidence="10">
    <location>
        <begin position="38"/>
        <end position="226"/>
    </location>
</feature>
<evidence type="ECO:0000256" key="1">
    <source>
        <dbReference type="ARBA" id="ARBA00005446"/>
    </source>
</evidence>
<evidence type="ECO:0000256" key="9">
    <source>
        <dbReference type="ARBA" id="ARBA00044542"/>
    </source>
</evidence>
<evidence type="ECO:0000256" key="4">
    <source>
        <dbReference type="ARBA" id="ARBA00023125"/>
    </source>
</evidence>
<evidence type="ECO:0000256" key="2">
    <source>
        <dbReference type="ARBA" id="ARBA00022741"/>
    </source>
</evidence>
<evidence type="ECO:0000256" key="3">
    <source>
        <dbReference type="ARBA" id="ARBA00022840"/>
    </source>
</evidence>
<dbReference type="InterPro" id="IPR014001">
    <property type="entry name" value="Helicase_ATP-bd"/>
</dbReference>
<keyword evidence="6" id="KW-0539">Nucleus</keyword>
<dbReference type="Proteomes" id="UP000838412">
    <property type="component" value="Chromosome 1"/>
</dbReference>
<dbReference type="InterPro" id="IPR011545">
    <property type="entry name" value="DEAD/DEAH_box_helicase_dom"/>
</dbReference>
<dbReference type="GO" id="GO:0005634">
    <property type="term" value="C:nucleus"/>
    <property type="evidence" value="ECO:0007669"/>
    <property type="project" value="TreeGrafter"/>
</dbReference>
<dbReference type="SUPFAM" id="SSF52540">
    <property type="entry name" value="P-loop containing nucleoside triphosphate hydrolases"/>
    <property type="match status" value="1"/>
</dbReference>
<evidence type="ECO:0000313" key="13">
    <source>
        <dbReference type="Proteomes" id="UP000838412"/>
    </source>
</evidence>
<dbReference type="PROSITE" id="PS51192">
    <property type="entry name" value="HELICASE_ATP_BIND_1"/>
    <property type="match status" value="1"/>
</dbReference>
<name>A0A8J9VMG0_BRALA</name>
<dbReference type="SMART" id="SM00490">
    <property type="entry name" value="HELICc"/>
    <property type="match status" value="1"/>
</dbReference>
<keyword evidence="5" id="KW-0413">Isomerase</keyword>
<dbReference type="OrthoDB" id="6086888at2759"/>
<dbReference type="Pfam" id="PF00271">
    <property type="entry name" value="Helicase_C"/>
    <property type="match status" value="1"/>
</dbReference>
<keyword evidence="13" id="KW-1185">Reference proteome</keyword>
<protein>
    <recommendedName>
        <fullName evidence="8">DNA 3'-5' helicase</fullName>
        <ecNumber evidence="8">5.6.2.4</ecNumber>
    </recommendedName>
    <alternativeName>
        <fullName evidence="9">DNA 3'-5' helicase BLM</fullName>
    </alternativeName>
</protein>
<dbReference type="GO" id="GO:0005737">
    <property type="term" value="C:cytoplasm"/>
    <property type="evidence" value="ECO:0007669"/>
    <property type="project" value="TreeGrafter"/>
</dbReference>
<dbReference type="PANTHER" id="PTHR13710">
    <property type="entry name" value="DNA HELICASE RECQ FAMILY MEMBER"/>
    <property type="match status" value="1"/>
</dbReference>
<keyword evidence="4" id="KW-0238">DNA-binding</keyword>
<dbReference type="PROSITE" id="PS51194">
    <property type="entry name" value="HELICASE_CTER"/>
    <property type="match status" value="1"/>
</dbReference>
<organism evidence="12 13">
    <name type="scientific">Branchiostoma lanceolatum</name>
    <name type="common">Common lancelet</name>
    <name type="synonym">Amphioxus lanceolatum</name>
    <dbReference type="NCBI Taxonomy" id="7740"/>
    <lineage>
        <taxon>Eukaryota</taxon>
        <taxon>Metazoa</taxon>
        <taxon>Chordata</taxon>
        <taxon>Cephalochordata</taxon>
        <taxon>Leptocardii</taxon>
        <taxon>Amphioxiformes</taxon>
        <taxon>Branchiostomatidae</taxon>
        <taxon>Branchiostoma</taxon>
    </lineage>
</organism>
<feature type="domain" description="Helicase C-terminal" evidence="11">
    <location>
        <begin position="258"/>
        <end position="430"/>
    </location>
</feature>
<keyword evidence="3" id="KW-0067">ATP-binding</keyword>
<comment type="similarity">
    <text evidence="1">Belongs to the helicase family. RecQ subfamily.</text>
</comment>
<evidence type="ECO:0000313" key="12">
    <source>
        <dbReference type="EMBL" id="CAH1232579.1"/>
    </source>
</evidence>
<dbReference type="AlphaFoldDB" id="A0A8J9VMG0"/>
<dbReference type="InterPro" id="IPR027417">
    <property type="entry name" value="P-loop_NTPase"/>
</dbReference>
<dbReference type="EMBL" id="OV696686">
    <property type="protein sequence ID" value="CAH1232579.1"/>
    <property type="molecule type" value="Genomic_DNA"/>
</dbReference>
<sequence length="603" mass="67107">MAAAAVNARALQIDEAISSVVAEIDGISELKCEQKDALKSFVNGEDVLALLPTGYGKSLIYQLLPRVCKKLAAMKDSSLFRGVENPIVIIVSPLVALMEDQVNEAPKFGVSAAQLGKNDEEIMRGNVELVFGGPENWILNDKWRDLLSSPRYRQNLVGIVVDEVHVTYKWGQSTKEGSPAFRESFSRLGELRSLVREDTPILALTASADTQSRERVISLLNMQGARRITVSPNKENIRLSIVKLPKNNMKCFDWVVKTVRDDGVAAPQMIIYCRSLKTTGDVHQYLLSELGQDAWVDGDPKRRMKNCFIGIYQGNTLPKYKQYAASSLNGDGNCRVVIATTSLSMGLNFPNISYVIMYGPPEDAEGILQQVGRAGRGGSFVNAVLYYHGVQLINVDKAVKGLLKTSPSDCLRKALYGLFEDSPISVEPGHKCCTHCHRTCTCAGEACETPFPSSESFINIVKLPTRYRNVDPEDRILIRENLQDYRTYLLANTTHLYTNAEACTGFSDELIDLVVDNCTHIFDLDYIVTHLPVFYGEHAKEILRIMYEVFGDIEYVEASVLESFEDPDIDYPGYFDGPDNFDNDVSSLYDSDSDQDSLADFVL</sequence>
<dbReference type="PANTHER" id="PTHR13710:SF153">
    <property type="entry name" value="RECQ-LIKE DNA HELICASE BLM"/>
    <property type="match status" value="1"/>
</dbReference>
<evidence type="ECO:0000256" key="7">
    <source>
        <dbReference type="ARBA" id="ARBA00034617"/>
    </source>
</evidence>
<gene>
    <name evidence="12" type="primary">BLM</name>
    <name evidence="12" type="ORF">BLAG_LOCUS1637</name>
</gene>
<accession>A0A8J9VMG0</accession>
<dbReference type="FunFam" id="3.40.50.300:FF:002450">
    <property type="entry name" value="Predicted protein"/>
    <property type="match status" value="1"/>
</dbReference>
<proteinExistence type="inferred from homology"/>
<reference evidence="12" key="1">
    <citation type="submission" date="2022-01" db="EMBL/GenBank/DDBJ databases">
        <authorList>
            <person name="Braso-Vives M."/>
        </authorList>
    </citation>
    <scope>NUCLEOTIDE SEQUENCE</scope>
</reference>
<dbReference type="GO" id="GO:0003677">
    <property type="term" value="F:DNA binding"/>
    <property type="evidence" value="ECO:0007669"/>
    <property type="project" value="UniProtKB-KW"/>
</dbReference>
<dbReference type="InterPro" id="IPR001650">
    <property type="entry name" value="Helicase_C-like"/>
</dbReference>
<dbReference type="GO" id="GO:0009378">
    <property type="term" value="F:four-way junction helicase activity"/>
    <property type="evidence" value="ECO:0007669"/>
    <property type="project" value="TreeGrafter"/>
</dbReference>
<comment type="catalytic activity">
    <reaction evidence="7">
        <text>Couples ATP hydrolysis with the unwinding of duplex DNA by translocating in the 3'-5' direction.</text>
        <dbReference type="EC" id="5.6.2.4"/>
    </reaction>
</comment>
<evidence type="ECO:0000256" key="6">
    <source>
        <dbReference type="ARBA" id="ARBA00023242"/>
    </source>
</evidence>
<dbReference type="SMART" id="SM00487">
    <property type="entry name" value="DEXDc"/>
    <property type="match status" value="1"/>
</dbReference>